<dbReference type="RefSeq" id="WP_346823378.1">
    <property type="nucleotide sequence ID" value="NZ_JBDKWZ010000015.1"/>
</dbReference>
<dbReference type="AlphaFoldDB" id="A0AAW9SIT0"/>
<accession>A0AAW9SIT0</accession>
<protein>
    <submittedName>
        <fullName evidence="1">Type IX secretion system membrane protein PorP/SprF</fullName>
    </submittedName>
</protein>
<organism evidence="1 2">
    <name type="scientific">Rapidithrix thailandica</name>
    <dbReference type="NCBI Taxonomy" id="413964"/>
    <lineage>
        <taxon>Bacteria</taxon>
        <taxon>Pseudomonadati</taxon>
        <taxon>Bacteroidota</taxon>
        <taxon>Cytophagia</taxon>
        <taxon>Cytophagales</taxon>
        <taxon>Flammeovirgaceae</taxon>
        <taxon>Rapidithrix</taxon>
    </lineage>
</organism>
<dbReference type="Pfam" id="PF11751">
    <property type="entry name" value="PorP_SprF"/>
    <property type="match status" value="1"/>
</dbReference>
<gene>
    <name evidence="1" type="ORF">AAG747_21940</name>
</gene>
<comment type="caution">
    <text evidence="1">The sequence shown here is derived from an EMBL/GenBank/DDBJ whole genome shotgun (WGS) entry which is preliminary data.</text>
</comment>
<keyword evidence="2" id="KW-1185">Reference proteome</keyword>
<proteinExistence type="predicted"/>
<name>A0AAW9SIT0_9BACT</name>
<evidence type="ECO:0000313" key="2">
    <source>
        <dbReference type="Proteomes" id="UP001403385"/>
    </source>
</evidence>
<dbReference type="EMBL" id="JBDKWZ010000015">
    <property type="protein sequence ID" value="MEN7550596.1"/>
    <property type="molecule type" value="Genomic_DNA"/>
</dbReference>
<dbReference type="Proteomes" id="UP001403385">
    <property type="component" value="Unassembled WGS sequence"/>
</dbReference>
<evidence type="ECO:0000313" key="1">
    <source>
        <dbReference type="EMBL" id="MEN7550596.1"/>
    </source>
</evidence>
<reference evidence="1 2" key="1">
    <citation type="submission" date="2024-04" db="EMBL/GenBank/DDBJ databases">
        <title>Novel genus in family Flammeovirgaceae.</title>
        <authorList>
            <person name="Nguyen T.H."/>
            <person name="Vuong T.Q."/>
            <person name="Le H."/>
            <person name="Kim S.-G."/>
        </authorList>
    </citation>
    <scope>NUCLEOTIDE SEQUENCE [LARGE SCALE GENOMIC DNA]</scope>
    <source>
        <strain evidence="1 2">JCM 23209</strain>
    </source>
</reference>
<dbReference type="InterPro" id="IPR019861">
    <property type="entry name" value="PorP/SprF_Bacteroidetes"/>
</dbReference>
<dbReference type="NCBIfam" id="TIGR03519">
    <property type="entry name" value="T9SS_PorP_fam"/>
    <property type="match status" value="1"/>
</dbReference>
<sequence length="377" mass="42882">MRYSYIQLLTDFKPTFGILFLILALCFMANTKPARAQDPQFSQFYANPLYLNPAFTGATGDARVTLNYRNQWPGLDANFVTYAASYDQYVRKFRSGIGIQFKNDQQGAKVNTPLMSSDLTLYYSYLIPVNDTWAIQAGLAPTYGVRNLNYNKFLFGDQIDDNGPTGNPSMEDFAKENVHYFDFAAGVLIFTESLWMGFSAHHMNEPNLSFTGGEDKLPIKGSFHAGVTIPLTGWMTGKPDYNNKTITPTVLYKFQGKSDQLSVGAYFNYNPIVIGAWYRGLPLKRYETTLMNQDAFALLVGLKHNGFQFGYSYDVTINDLFRASAGSHEISLVYNFTVNFDHAKGPRKSGYPRVTCPSPWRNYERLRYRHVKKRRVK</sequence>